<organism evidence="2 3">
    <name type="scientific">Linnemannia exigua</name>
    <dbReference type="NCBI Taxonomy" id="604196"/>
    <lineage>
        <taxon>Eukaryota</taxon>
        <taxon>Fungi</taxon>
        <taxon>Fungi incertae sedis</taxon>
        <taxon>Mucoromycota</taxon>
        <taxon>Mortierellomycotina</taxon>
        <taxon>Mortierellomycetes</taxon>
        <taxon>Mortierellales</taxon>
        <taxon>Mortierellaceae</taxon>
        <taxon>Linnemannia</taxon>
    </lineage>
</organism>
<gene>
    <name evidence="2" type="ORF">BGZ95_002807</name>
</gene>
<evidence type="ECO:0000313" key="2">
    <source>
        <dbReference type="EMBL" id="KAG0267623.1"/>
    </source>
</evidence>
<feature type="region of interest" description="Disordered" evidence="1">
    <location>
        <begin position="157"/>
        <end position="179"/>
    </location>
</feature>
<feature type="region of interest" description="Disordered" evidence="1">
    <location>
        <begin position="28"/>
        <end position="49"/>
    </location>
</feature>
<proteinExistence type="predicted"/>
<feature type="non-terminal residue" evidence="2">
    <location>
        <position position="1"/>
    </location>
</feature>
<feature type="region of interest" description="Disordered" evidence="1">
    <location>
        <begin position="84"/>
        <end position="103"/>
    </location>
</feature>
<keyword evidence="3" id="KW-1185">Reference proteome</keyword>
<sequence length="589" mass="61298">MAGTHAALAVRGNSIYLFYATDKNPSGTLSAISSQPPSSSSSSISNTASPIATSPVIPASASSFSEQNYAQDNTDRQILAAEPAITPTTPNNGGGNSLYMQPQAISPDTVAPGVGGQVTSISIASTSSYVPSTNTYRHDLLLAYNFRTQPSILARLTPMSPGTGSGLQSSSPPASPQWSFDLNPSQSLAPPLGVSYLWLAAGTSGGIPADDEHEGTTVYQLVAAGPTVVPQLRIIDVTDSGRPILASPAMGIQRDLSDPVVVRLKNNVQVDTAVIGVSVSSPLTTAIRVNSDLRLQSLLMPVPEPFDGTACYTDGNGQLVKATQQFIQSMSIVFTGGSGSWTDRKNPTSSNNLPSPILACASIDNTLFAVLEGPTGPVIYTADMSAPTGWVWRQRQLININNGNTSGNGGALFWFLWRRRRASGDFKSRGLGGSEGVEKITVRPPLAPPPQPGAGLLHQQHTYSPVFSENSATAVMVPGQVRYMSSQSLGQQPVVSMSPQMNYHQPIASTAAPGWTTAVYPTGGSNSQPGEYIPMVASSLSTAPPPPISTAMYGAAAVAAPVTASSIPSTPGYSHAASPVIFGDKQELT</sequence>
<dbReference type="Proteomes" id="UP001194580">
    <property type="component" value="Unassembled WGS sequence"/>
</dbReference>
<feature type="compositionally biased region" description="Low complexity" evidence="1">
    <location>
        <begin position="166"/>
        <end position="179"/>
    </location>
</feature>
<dbReference type="AlphaFoldDB" id="A0AAD4D5H9"/>
<evidence type="ECO:0000256" key="1">
    <source>
        <dbReference type="SAM" id="MobiDB-lite"/>
    </source>
</evidence>
<reference evidence="2" key="1">
    <citation type="journal article" date="2020" name="Fungal Divers.">
        <title>Resolving the Mortierellaceae phylogeny through synthesis of multi-gene phylogenetics and phylogenomics.</title>
        <authorList>
            <person name="Vandepol N."/>
            <person name="Liber J."/>
            <person name="Desiro A."/>
            <person name="Na H."/>
            <person name="Kennedy M."/>
            <person name="Barry K."/>
            <person name="Grigoriev I.V."/>
            <person name="Miller A.N."/>
            <person name="O'Donnell K."/>
            <person name="Stajich J.E."/>
            <person name="Bonito G."/>
        </authorList>
    </citation>
    <scope>NUCLEOTIDE SEQUENCE</scope>
    <source>
        <strain evidence="2">NRRL 28262</strain>
    </source>
</reference>
<dbReference type="EMBL" id="JAAAIL010001610">
    <property type="protein sequence ID" value="KAG0267623.1"/>
    <property type="molecule type" value="Genomic_DNA"/>
</dbReference>
<evidence type="ECO:0000313" key="3">
    <source>
        <dbReference type="Proteomes" id="UP001194580"/>
    </source>
</evidence>
<name>A0AAD4D5H9_9FUNG</name>
<comment type="caution">
    <text evidence="2">The sequence shown here is derived from an EMBL/GenBank/DDBJ whole genome shotgun (WGS) entry which is preliminary data.</text>
</comment>
<accession>A0AAD4D5H9</accession>
<protein>
    <submittedName>
        <fullName evidence="2">Uncharacterized protein</fullName>
    </submittedName>
</protein>